<evidence type="ECO:0000256" key="5">
    <source>
        <dbReference type="ARBA" id="ARBA00022967"/>
    </source>
</evidence>
<keyword evidence="6" id="KW-0472">Membrane</keyword>
<dbReference type="Pfam" id="PF00005">
    <property type="entry name" value="ABC_tran"/>
    <property type="match status" value="1"/>
</dbReference>
<reference evidence="8" key="1">
    <citation type="submission" date="2020-04" db="EMBL/GenBank/DDBJ databases">
        <title>A desert anoxygenic phototrophic bacterium fixes CO2 using RubisCO under aerobic conditions.</title>
        <authorList>
            <person name="Tang K."/>
        </authorList>
    </citation>
    <scope>NUCLEOTIDE SEQUENCE [LARGE SCALE GENOMIC DNA]</scope>
    <source>
        <strain evidence="8">MIMtkB3</strain>
    </source>
</reference>
<dbReference type="KEGG" id="acru:HHL28_15380"/>
<evidence type="ECO:0000256" key="3">
    <source>
        <dbReference type="ARBA" id="ARBA00022741"/>
    </source>
</evidence>
<dbReference type="PANTHER" id="PTHR43166">
    <property type="entry name" value="AMINO ACID IMPORT ATP-BINDING PROTEIN"/>
    <property type="match status" value="1"/>
</dbReference>
<dbReference type="AlphaFoldDB" id="A0A858R9Y5"/>
<evidence type="ECO:0000256" key="4">
    <source>
        <dbReference type="ARBA" id="ARBA00022840"/>
    </source>
</evidence>
<feature type="domain" description="ABC transporter" evidence="7">
    <location>
        <begin position="4"/>
        <end position="247"/>
    </location>
</feature>
<dbReference type="NCBIfam" id="TIGR02315">
    <property type="entry name" value="ABC_phnC"/>
    <property type="match status" value="1"/>
</dbReference>
<keyword evidence="2" id="KW-1003">Cell membrane</keyword>
<keyword evidence="9" id="KW-1185">Reference proteome</keyword>
<dbReference type="InterPro" id="IPR003593">
    <property type="entry name" value="AAA+_ATPase"/>
</dbReference>
<gene>
    <name evidence="8" type="primary">phnC</name>
    <name evidence="8" type="ORF">HHL28_15380</name>
</gene>
<organism evidence="8 9">
    <name type="scientific">Aerophototrophica crusticola</name>
    <dbReference type="NCBI Taxonomy" id="1709002"/>
    <lineage>
        <taxon>Bacteria</taxon>
        <taxon>Pseudomonadati</taxon>
        <taxon>Pseudomonadota</taxon>
        <taxon>Alphaproteobacteria</taxon>
        <taxon>Rhodospirillales</taxon>
        <taxon>Rhodospirillaceae</taxon>
        <taxon>Aerophototrophica</taxon>
    </lineage>
</organism>
<evidence type="ECO:0000313" key="9">
    <source>
        <dbReference type="Proteomes" id="UP000501891"/>
    </source>
</evidence>
<evidence type="ECO:0000256" key="1">
    <source>
        <dbReference type="ARBA" id="ARBA00022448"/>
    </source>
</evidence>
<keyword evidence="5" id="KW-1278">Translocase</keyword>
<keyword evidence="1" id="KW-0813">Transport</keyword>
<evidence type="ECO:0000256" key="6">
    <source>
        <dbReference type="ARBA" id="ARBA00023136"/>
    </source>
</evidence>
<dbReference type="Gene3D" id="3.40.50.300">
    <property type="entry name" value="P-loop containing nucleotide triphosphate hydrolases"/>
    <property type="match status" value="1"/>
</dbReference>
<dbReference type="InterPro" id="IPR012693">
    <property type="entry name" value="ABC_transpr_PhnC"/>
</dbReference>
<dbReference type="PROSITE" id="PS00211">
    <property type="entry name" value="ABC_TRANSPORTER_1"/>
    <property type="match status" value="1"/>
</dbReference>
<dbReference type="InterPro" id="IPR003439">
    <property type="entry name" value="ABC_transporter-like_ATP-bd"/>
</dbReference>
<dbReference type="PANTHER" id="PTHR43166:SF6">
    <property type="entry name" value="PHOSPHONATES IMPORT ATP-BINDING PROTEIN PHNC"/>
    <property type="match status" value="1"/>
</dbReference>
<keyword evidence="3" id="KW-0547">Nucleotide-binding</keyword>
<dbReference type="SMART" id="SM00382">
    <property type="entry name" value="AAA"/>
    <property type="match status" value="1"/>
</dbReference>
<dbReference type="EMBL" id="CP051775">
    <property type="protein sequence ID" value="QJE74275.1"/>
    <property type="molecule type" value="Genomic_DNA"/>
</dbReference>
<dbReference type="Proteomes" id="UP000501891">
    <property type="component" value="Chromosome"/>
</dbReference>
<evidence type="ECO:0000313" key="8">
    <source>
        <dbReference type="EMBL" id="QJE74275.1"/>
    </source>
</evidence>
<dbReference type="GO" id="GO:0015416">
    <property type="term" value="F:ABC-type phosphonate transporter activity"/>
    <property type="evidence" value="ECO:0007669"/>
    <property type="project" value="InterPro"/>
</dbReference>
<dbReference type="CDD" id="cd03256">
    <property type="entry name" value="ABC_PhnC_transporter"/>
    <property type="match status" value="1"/>
</dbReference>
<dbReference type="GO" id="GO:0016020">
    <property type="term" value="C:membrane"/>
    <property type="evidence" value="ECO:0007669"/>
    <property type="project" value="InterPro"/>
</dbReference>
<dbReference type="InterPro" id="IPR017871">
    <property type="entry name" value="ABC_transporter-like_CS"/>
</dbReference>
<dbReference type="SUPFAM" id="SSF52540">
    <property type="entry name" value="P-loop containing nucleoside triphosphate hydrolases"/>
    <property type="match status" value="1"/>
</dbReference>
<name>A0A858R9Y5_9PROT</name>
<dbReference type="GO" id="GO:0005524">
    <property type="term" value="F:ATP binding"/>
    <property type="evidence" value="ECO:0007669"/>
    <property type="project" value="UniProtKB-KW"/>
</dbReference>
<sequence>MSGLSVHALHKARGGRPVLSGVDLAVRPGEVVALLGPSGAGKTTLFRCVAGLDAPDGGRVTVDRAELTALAGRPLAQARRRVALVYQQFNLLRRLSALDNVLAGRLHTIPLWRAALRRFPDADRQAALGALDRVGLLDKAYARADRLSGGQQQRVALARALVQDAALLLADEPVASLDPETASGVMALLRELAAERGLAVLVSLHQVDQALAFADRVLGLSAGRIAFDLPPAAVTPDRLRTLFGGRELPVASVVGVI</sequence>
<dbReference type="InterPro" id="IPR027417">
    <property type="entry name" value="P-loop_NTPase"/>
</dbReference>
<protein>
    <submittedName>
        <fullName evidence="8">Phosphonate ABC transporter ATP-binding protein</fullName>
    </submittedName>
</protein>
<evidence type="ECO:0000256" key="2">
    <source>
        <dbReference type="ARBA" id="ARBA00022475"/>
    </source>
</evidence>
<evidence type="ECO:0000259" key="7">
    <source>
        <dbReference type="PROSITE" id="PS50893"/>
    </source>
</evidence>
<accession>A0A858R9Y5</accession>
<dbReference type="PROSITE" id="PS50893">
    <property type="entry name" value="ABC_TRANSPORTER_2"/>
    <property type="match status" value="1"/>
</dbReference>
<proteinExistence type="predicted"/>
<dbReference type="InterPro" id="IPR050086">
    <property type="entry name" value="MetN_ABC_transporter-like"/>
</dbReference>
<keyword evidence="4 8" id="KW-0067">ATP-binding</keyword>
<dbReference type="GO" id="GO:0016887">
    <property type="term" value="F:ATP hydrolysis activity"/>
    <property type="evidence" value="ECO:0007669"/>
    <property type="project" value="InterPro"/>
</dbReference>